<reference evidence="2" key="3">
    <citation type="submission" date="2008-04" db="EMBL/GenBank/DDBJ databases">
        <authorList>
            <person name="Phillips S."/>
        </authorList>
    </citation>
    <scope>NUCLEOTIDE SEQUENCE</scope>
</reference>
<protein>
    <submittedName>
        <fullName evidence="3">FLJ27365 protein, isoform CRA_a</fullName>
    </submittedName>
    <submittedName>
        <fullName evidence="2">Novel transcript</fullName>
    </submittedName>
</protein>
<feature type="region of interest" description="Disordered" evidence="1">
    <location>
        <begin position="104"/>
        <end position="209"/>
    </location>
</feature>
<dbReference type="EMBL" id="AL049853">
    <property type="protein sequence ID" value="CAI22452.1"/>
    <property type="molecule type" value="Genomic_DNA"/>
</dbReference>
<organism evidence="2">
    <name type="scientific">Homo sapiens</name>
    <name type="common">Human</name>
    <dbReference type="NCBI Taxonomy" id="9606"/>
    <lineage>
        <taxon>Eukaryota</taxon>
        <taxon>Metazoa</taxon>
        <taxon>Chordata</taxon>
        <taxon>Craniata</taxon>
        <taxon>Vertebrata</taxon>
        <taxon>Euteleostomi</taxon>
        <taxon>Mammalia</taxon>
        <taxon>Eutheria</taxon>
        <taxon>Euarchontoglires</taxon>
        <taxon>Primates</taxon>
        <taxon>Haplorrhini</taxon>
        <taxon>Catarrhini</taxon>
        <taxon>Hominidae</taxon>
        <taxon>Homo</taxon>
    </lineage>
</organism>
<dbReference type="EMBL" id="CH471138">
    <property type="protein sequence ID" value="EAW73398.1"/>
    <property type="molecule type" value="Genomic_DNA"/>
</dbReference>
<evidence type="ECO:0000313" key="2">
    <source>
        <dbReference type="EMBL" id="CAI22452.1"/>
    </source>
</evidence>
<sequence length="219" mass="23653">MWPRPRAPPETSGAHRGLGKILRDLTAQVFHPWPPPQVMPEAQGTVSTLRPCPWLWIGGPHQRPGLSPQGSTQVLWAAWGGAGWTPRWPVFATWPWVSSSLEETLPQTPAGHPAKPLRPGKVSGCHPTPRPDSSPCGSWTEHSVTTKRSLPRPCLHPGKTQPGMGRRNAARLPAQTRVAPHARPGPHPPGAHGSPRLPGRKSPPPQKGWSLVGSCCWVG</sequence>
<reference evidence="3" key="2">
    <citation type="submission" date="2005-07" db="EMBL/GenBank/DDBJ databases">
        <authorList>
            <person name="Mural R.J."/>
            <person name="Istrail S."/>
            <person name="Sutton G."/>
            <person name="Florea L."/>
            <person name="Halpern A.L."/>
            <person name="Mobarry C.M."/>
            <person name="Lippert R."/>
            <person name="Walenz B."/>
            <person name="Shatkay H."/>
            <person name="Dew I."/>
            <person name="Miller J.R."/>
            <person name="Flanigan M.J."/>
            <person name="Edwards N.J."/>
            <person name="Bolanos R."/>
            <person name="Fasulo D."/>
            <person name="Halldorsson B.V."/>
            <person name="Hannenhalli S."/>
            <person name="Turner R."/>
            <person name="Yooseph S."/>
            <person name="Lu F."/>
            <person name="Nusskern D.R."/>
            <person name="Shue B.C."/>
            <person name="Zheng X.H."/>
            <person name="Zhong F."/>
            <person name="Delcher A.L."/>
            <person name="Huson D.H."/>
            <person name="Kravitz S.A."/>
            <person name="Mouchard L."/>
            <person name="Reinert K."/>
            <person name="Remington K.A."/>
            <person name="Clark A.G."/>
            <person name="Waterman M.S."/>
            <person name="Eichler E.E."/>
            <person name="Adams M.D."/>
            <person name="Hunkapiller M.W."/>
            <person name="Myers E.W."/>
            <person name="Venter J.C."/>
        </authorList>
    </citation>
    <scope>NUCLEOTIDE SEQUENCE</scope>
</reference>
<dbReference type="AlphaFoldDB" id="B1AKH7"/>
<accession>B1AKH7</accession>
<reference evidence="3" key="1">
    <citation type="journal article" date="2001" name="Science">
        <title>The sequence of the human genome.</title>
        <authorList>
            <person name="Venter J.C."/>
            <person name="Adams M.D."/>
            <person name="Myers E.W."/>
            <person name="Li P.W."/>
            <person name="Mural R.J."/>
            <person name="Sutton G.G."/>
            <person name="Smith H.O."/>
            <person name="Yandell M."/>
            <person name="Evans C.A."/>
            <person name="Holt R.A."/>
            <person name="Gocayne J.D."/>
            <person name="Amanatides P."/>
            <person name="Ballew R.M."/>
            <person name="Huson D.H."/>
            <person name="Wortman J.R."/>
            <person name="Zhang Q."/>
            <person name="Kodira C.D."/>
            <person name="Zheng X.H."/>
            <person name="Chen L."/>
            <person name="Skupski M."/>
            <person name="Subramanian G."/>
            <person name="Thomas P.D."/>
            <person name="Zhang J."/>
            <person name="Gabor Miklos G.L."/>
            <person name="Nelson C."/>
            <person name="Broder S."/>
            <person name="Clark A.G."/>
            <person name="Nadeau J."/>
            <person name="McKusick V.A."/>
            <person name="Zinder N."/>
            <person name="Levine A.J."/>
            <person name="Roberts R.J."/>
            <person name="Simon M."/>
            <person name="Slayman C."/>
            <person name="Hunkapiller M."/>
            <person name="Bolanos R."/>
            <person name="Delcher A."/>
            <person name="Dew I."/>
            <person name="Fasulo D."/>
            <person name="Flanigan M."/>
            <person name="Florea L."/>
            <person name="Halpern A."/>
            <person name="Hannenhalli S."/>
            <person name="Kravitz S."/>
            <person name="Levy S."/>
            <person name="Mobarry C."/>
            <person name="Reinert K."/>
            <person name="Remington K."/>
            <person name="Abu-Threideh J."/>
            <person name="Beasley E."/>
            <person name="Biddick K."/>
            <person name="Bonazzi V."/>
            <person name="Brandon R."/>
            <person name="Cargill M."/>
            <person name="Chandramouliswaran I."/>
            <person name="Charlab R."/>
            <person name="Chaturvedi K."/>
            <person name="Deng Z."/>
            <person name="Di Francesco V."/>
            <person name="Dunn P."/>
            <person name="Eilbeck K."/>
            <person name="Evangelista C."/>
            <person name="Gabrielian A.E."/>
            <person name="Gan W."/>
            <person name="Ge W."/>
            <person name="Gong F."/>
            <person name="Gu Z."/>
            <person name="Guan P."/>
            <person name="Heiman T.J."/>
            <person name="Higgins M.E."/>
            <person name="Ji R.R."/>
            <person name="Ke Z."/>
            <person name="Ketchum K.A."/>
            <person name="Lai Z."/>
            <person name="Lei Y."/>
            <person name="Li Z."/>
            <person name="Li J."/>
            <person name="Liang Y."/>
            <person name="Lin X."/>
            <person name="Lu F."/>
            <person name="Merkulov G.V."/>
            <person name="Milshina N."/>
            <person name="Moore H.M."/>
            <person name="Naik A.K."/>
            <person name="Narayan V.A."/>
            <person name="Neelam B."/>
            <person name="Nusskern D."/>
            <person name="Rusch D.B."/>
            <person name="Salzberg S."/>
            <person name="Shao W."/>
            <person name="Shue B."/>
            <person name="Sun J."/>
            <person name="Wang Z."/>
            <person name="Wang A."/>
            <person name="Wang X."/>
            <person name="Wang J."/>
            <person name="Wei M."/>
            <person name="Wides R."/>
            <person name="Xiao C."/>
            <person name="Yan C."/>
            <person name="Yao A."/>
            <person name="Ye J."/>
            <person name="Zhan M."/>
            <person name="Zhang W."/>
            <person name="Zhang H."/>
            <person name="Zhao Q."/>
            <person name="Zheng L."/>
            <person name="Zhong F."/>
            <person name="Zhong W."/>
            <person name="Zhu S."/>
            <person name="Zhao S."/>
            <person name="Gilbert D."/>
            <person name="Baumhueter S."/>
            <person name="Spier G."/>
            <person name="Carter C."/>
            <person name="Cravchik A."/>
            <person name="Woodage T."/>
            <person name="Ali F."/>
            <person name="An H."/>
            <person name="Awe A."/>
            <person name="Baldwin D."/>
            <person name="Baden H."/>
            <person name="Barnstead M."/>
            <person name="Barrow I."/>
            <person name="Beeson K."/>
            <person name="Busam D."/>
            <person name="Carver A."/>
            <person name="Center A."/>
            <person name="Cheng M.L."/>
            <person name="Curry L."/>
            <person name="Danaher S."/>
            <person name="Davenport L."/>
            <person name="Desilets R."/>
            <person name="Dietz S."/>
            <person name="Dodson K."/>
            <person name="Doup L."/>
            <person name="Ferriera S."/>
            <person name="Garg N."/>
            <person name="Gluecksmann A."/>
            <person name="Hart B."/>
            <person name="Haynes J."/>
            <person name="Haynes C."/>
            <person name="Heiner C."/>
            <person name="Hladun S."/>
            <person name="Hostin D."/>
            <person name="Houck J."/>
            <person name="Howland T."/>
            <person name="Ibegwam C."/>
            <person name="Johnson J."/>
            <person name="Kalush F."/>
            <person name="Kline L."/>
            <person name="Koduru S."/>
            <person name="Love A."/>
            <person name="Mann F."/>
            <person name="May D."/>
            <person name="McCawley S."/>
            <person name="McIntosh T."/>
            <person name="McMullen I."/>
            <person name="Moy M."/>
            <person name="Moy L."/>
            <person name="Murphy B."/>
            <person name="Nelson K."/>
            <person name="Pfannkoch C."/>
            <person name="Pratts E."/>
            <person name="Puri V."/>
            <person name="Qureshi H."/>
            <person name="Reardon M."/>
            <person name="Rodriguez R."/>
            <person name="Rogers Y.H."/>
            <person name="Romblad D."/>
            <person name="Ruhfel B."/>
            <person name="Scott R."/>
            <person name="Sitter C."/>
            <person name="Smallwood M."/>
            <person name="Stewart E."/>
            <person name="Strong R."/>
            <person name="Suh E."/>
            <person name="Thomas R."/>
            <person name="Tint N.N."/>
            <person name="Tse S."/>
            <person name="Vech C."/>
            <person name="Wang G."/>
            <person name="Wetter J."/>
            <person name="Williams S."/>
            <person name="Williams M."/>
            <person name="Windsor S."/>
            <person name="Winn-Deen E."/>
            <person name="Wolfe K."/>
            <person name="Zaveri J."/>
            <person name="Zaveri K."/>
            <person name="Abril J.F."/>
            <person name="Guigo R."/>
            <person name="Campbell M.J."/>
            <person name="Sjolander K.V."/>
            <person name="Karlak B."/>
            <person name="Kejariwal A."/>
            <person name="Mi H."/>
            <person name="Lazareva B."/>
            <person name="Hatton T."/>
            <person name="Narechania A."/>
            <person name="Diemer K."/>
            <person name="Muruganujan A."/>
            <person name="Guo N."/>
            <person name="Sato S."/>
            <person name="Bafna V."/>
            <person name="Istrail S."/>
            <person name="Lippert R."/>
            <person name="Schwartz R."/>
            <person name="Walenz B."/>
            <person name="Yooseph S."/>
            <person name="Allen D."/>
            <person name="Basu A."/>
            <person name="Baxendale J."/>
            <person name="Blick L."/>
            <person name="Caminha M."/>
            <person name="Carnes-Stine J."/>
            <person name="Caulk P."/>
            <person name="Chiang Y.H."/>
            <person name="Coyne M."/>
            <person name="Dahlke C."/>
            <person name="Mays A."/>
            <person name="Dombroski M."/>
            <person name="Donnelly M."/>
            <person name="Ely D."/>
            <person name="Esparham S."/>
            <person name="Fosler C."/>
            <person name="Gire H."/>
            <person name="Glanowski S."/>
            <person name="Glasser K."/>
            <person name="Glodek A."/>
            <person name="Gorokhov M."/>
            <person name="Graham K."/>
            <person name="Gropman B."/>
            <person name="Harris M."/>
            <person name="Heil J."/>
            <person name="Henderson S."/>
            <person name="Hoover J."/>
            <person name="Jennings D."/>
            <person name="Jordan C."/>
            <person name="Jordan J."/>
            <person name="Kasha J."/>
            <person name="Kagan L."/>
            <person name="Kraft C."/>
            <person name="Levitsky A."/>
            <person name="Lewis M."/>
            <person name="Liu X."/>
            <person name="Lopez J."/>
            <person name="Ma D."/>
            <person name="Majoros W."/>
            <person name="McDaniel J."/>
            <person name="Murphy S."/>
            <person name="Newman M."/>
            <person name="Nguyen T."/>
            <person name="Nguyen N."/>
            <person name="Nodell M."/>
            <person name="Pan S."/>
            <person name="Peck J."/>
            <person name="Peterson M."/>
            <person name="Rowe W."/>
            <person name="Sanders R."/>
            <person name="Scott J."/>
            <person name="Simpson M."/>
            <person name="Smith T."/>
            <person name="Sprague A."/>
            <person name="Stockwell T."/>
            <person name="Turner R."/>
            <person name="Venter E."/>
            <person name="Wang M."/>
            <person name="Wen M."/>
            <person name="Wu D."/>
            <person name="Wu M."/>
            <person name="Xia A."/>
            <person name="Zandieh A."/>
            <person name="Zhu X."/>
        </authorList>
    </citation>
    <scope>NUCLEOTIDE SEQUENCE</scope>
</reference>
<evidence type="ECO:0000313" key="3">
    <source>
        <dbReference type="EMBL" id="EAW73398.1"/>
    </source>
</evidence>
<gene>
    <name evidence="2" type="primary">RP4-695O20__B.10</name>
    <name evidence="3" type="synonym">FLJ27365</name>
    <name evidence="3" type="ORF">hCG_1734370</name>
    <name evidence="2" type="ORF">RP4-695O20__B.10-003</name>
</gene>
<name>B1AKH7_HUMAN</name>
<feature type="compositionally biased region" description="Polar residues" evidence="1">
    <location>
        <begin position="135"/>
        <end position="148"/>
    </location>
</feature>
<proteinExistence type="predicted"/>
<evidence type="ECO:0000256" key="1">
    <source>
        <dbReference type="SAM" id="MobiDB-lite"/>
    </source>
</evidence>